<organism evidence="1 2">
    <name type="scientific">Thiospirochaeta perfilievii</name>
    <dbReference type="NCBI Taxonomy" id="252967"/>
    <lineage>
        <taxon>Bacteria</taxon>
        <taxon>Pseudomonadati</taxon>
        <taxon>Spirochaetota</taxon>
        <taxon>Spirochaetia</taxon>
        <taxon>Spirochaetales</taxon>
        <taxon>Spirochaetaceae</taxon>
        <taxon>Thiospirochaeta</taxon>
    </lineage>
</organism>
<evidence type="ECO:0000313" key="2">
    <source>
        <dbReference type="Proteomes" id="UP000323824"/>
    </source>
</evidence>
<keyword evidence="2" id="KW-1185">Reference proteome</keyword>
<proteinExistence type="predicted"/>
<reference evidence="1 2" key="2">
    <citation type="submission" date="2019-09" db="EMBL/GenBank/DDBJ databases">
        <title>Complete Genome Sequence and Methylome Analysis of free living Spirochaetas.</title>
        <authorList>
            <person name="Leshcheva N."/>
            <person name="Mikheeva N."/>
        </authorList>
    </citation>
    <scope>NUCLEOTIDE SEQUENCE [LARGE SCALE GENOMIC DNA]</scope>
    <source>
        <strain evidence="1 2">P</strain>
    </source>
</reference>
<reference evidence="1 2" key="1">
    <citation type="submission" date="2019-02" db="EMBL/GenBank/DDBJ databases">
        <authorList>
            <person name="Fomenkov A."/>
            <person name="Dubinina G."/>
            <person name="Grabovich M."/>
            <person name="Vincze T."/>
            <person name="Roberts R.J."/>
        </authorList>
    </citation>
    <scope>NUCLEOTIDE SEQUENCE [LARGE SCALE GENOMIC DNA]</scope>
    <source>
        <strain evidence="1 2">P</strain>
    </source>
</reference>
<dbReference type="Proteomes" id="UP000323824">
    <property type="component" value="Chromosome"/>
</dbReference>
<name>A0A5C1QAR4_9SPIO</name>
<evidence type="ECO:0000313" key="1">
    <source>
        <dbReference type="EMBL" id="QEN04009.1"/>
    </source>
</evidence>
<protein>
    <recommendedName>
        <fullName evidence="3">Lipoprotein</fullName>
    </recommendedName>
</protein>
<dbReference type="RefSeq" id="WP_149567266.1">
    <property type="nucleotide sequence ID" value="NZ_CP035807.1"/>
</dbReference>
<dbReference type="KEGG" id="sper:EW093_04600"/>
<dbReference type="EMBL" id="CP035807">
    <property type="protein sequence ID" value="QEN04009.1"/>
    <property type="molecule type" value="Genomic_DNA"/>
</dbReference>
<accession>A0A5C1QAR4</accession>
<sequence length="291" mass="33138">MHNLFRKSIIIIAGLGLLFLYSCQTNPPSLRIQESVSIDNLFSDQRDSIIYVDFKENQSIINGVLATYNLDKFTKGFITQSFDVFLGLNSDIKSGFDGVLRGDFSRGKSEFGLFLSFSWKKVKDRGIKYWVNKDGVKIYFSDNNTIIFSSLDIVPIIKKHREFSLETPVDAILFIKPRVEDELTKRLSNGFIQGGVKSLKLSLNPRNLEYTIIGELGFETINKAKAFNRLLNLFFKFSSLTSNSVILNDISQNIEVRTENNFVVLENIAINEKIIVDFINNIIFLEGEADK</sequence>
<dbReference type="AlphaFoldDB" id="A0A5C1QAR4"/>
<evidence type="ECO:0008006" key="3">
    <source>
        <dbReference type="Google" id="ProtNLM"/>
    </source>
</evidence>
<dbReference type="PROSITE" id="PS51257">
    <property type="entry name" value="PROKAR_LIPOPROTEIN"/>
    <property type="match status" value="1"/>
</dbReference>
<gene>
    <name evidence="1" type="ORF">EW093_04600</name>
</gene>